<evidence type="ECO:0000256" key="4">
    <source>
        <dbReference type="ARBA" id="ARBA00023163"/>
    </source>
</evidence>
<dbReference type="GO" id="GO:0005829">
    <property type="term" value="C:cytosol"/>
    <property type="evidence" value="ECO:0007669"/>
    <property type="project" value="TreeGrafter"/>
</dbReference>
<reference evidence="6 7" key="1">
    <citation type="submission" date="2020-08" db="EMBL/GenBank/DDBJ databases">
        <title>Functional genomics of gut bacteria from endangered species of beetles.</title>
        <authorList>
            <person name="Carlos-Shanley C."/>
        </authorList>
    </citation>
    <scope>NUCLEOTIDE SEQUENCE [LARGE SCALE GENOMIC DNA]</scope>
    <source>
        <strain evidence="6 7">S00245</strain>
    </source>
</reference>
<proteinExistence type="inferred from homology"/>
<evidence type="ECO:0000256" key="2">
    <source>
        <dbReference type="ARBA" id="ARBA00023015"/>
    </source>
</evidence>
<evidence type="ECO:0000259" key="5">
    <source>
        <dbReference type="PROSITE" id="PS50931"/>
    </source>
</evidence>
<name>A0A7W7NVV4_9SPHN</name>
<dbReference type="Gene3D" id="1.10.10.10">
    <property type="entry name" value="Winged helix-like DNA-binding domain superfamily/Winged helix DNA-binding domain"/>
    <property type="match status" value="1"/>
</dbReference>
<keyword evidence="3 6" id="KW-0238">DNA-binding</keyword>
<dbReference type="GO" id="GO:0003700">
    <property type="term" value="F:DNA-binding transcription factor activity"/>
    <property type="evidence" value="ECO:0007669"/>
    <property type="project" value="InterPro"/>
</dbReference>
<dbReference type="AlphaFoldDB" id="A0A7W7NVV4"/>
<dbReference type="InterPro" id="IPR000847">
    <property type="entry name" value="LysR_HTH_N"/>
</dbReference>
<organism evidence="6 7">
    <name type="scientific">Novosphingobium chloroacetimidivorans</name>
    <dbReference type="NCBI Taxonomy" id="1428314"/>
    <lineage>
        <taxon>Bacteria</taxon>
        <taxon>Pseudomonadati</taxon>
        <taxon>Pseudomonadota</taxon>
        <taxon>Alphaproteobacteria</taxon>
        <taxon>Sphingomonadales</taxon>
        <taxon>Sphingomonadaceae</taxon>
        <taxon>Novosphingobium</taxon>
    </lineage>
</organism>
<feature type="domain" description="HTH lysR-type" evidence="5">
    <location>
        <begin position="1"/>
        <end position="58"/>
    </location>
</feature>
<gene>
    <name evidence="6" type="ORF">HNO88_002007</name>
</gene>
<keyword evidence="7" id="KW-1185">Reference proteome</keyword>
<evidence type="ECO:0000313" key="6">
    <source>
        <dbReference type="EMBL" id="MBB4858681.1"/>
    </source>
</evidence>
<dbReference type="PRINTS" id="PR00039">
    <property type="entry name" value="HTHLYSR"/>
</dbReference>
<dbReference type="CDD" id="cd05466">
    <property type="entry name" value="PBP2_LTTR_substrate"/>
    <property type="match status" value="1"/>
</dbReference>
<evidence type="ECO:0000256" key="3">
    <source>
        <dbReference type="ARBA" id="ARBA00023125"/>
    </source>
</evidence>
<dbReference type="GO" id="GO:0003677">
    <property type="term" value="F:DNA binding"/>
    <property type="evidence" value="ECO:0007669"/>
    <property type="project" value="UniProtKB-KW"/>
</dbReference>
<dbReference type="Gene3D" id="3.40.190.290">
    <property type="match status" value="1"/>
</dbReference>
<dbReference type="PROSITE" id="PS50931">
    <property type="entry name" value="HTH_LYSR"/>
    <property type="match status" value="1"/>
</dbReference>
<accession>A0A7W7NVV4</accession>
<dbReference type="RefSeq" id="WP_184244565.1">
    <property type="nucleotide sequence ID" value="NZ_JACHLR010000007.1"/>
</dbReference>
<keyword evidence="4" id="KW-0804">Transcription</keyword>
<comment type="similarity">
    <text evidence="1">Belongs to the LysR transcriptional regulatory family.</text>
</comment>
<dbReference type="InterPro" id="IPR005119">
    <property type="entry name" value="LysR_subst-bd"/>
</dbReference>
<dbReference type="SUPFAM" id="SSF46785">
    <property type="entry name" value="Winged helix' DNA-binding domain"/>
    <property type="match status" value="1"/>
</dbReference>
<dbReference type="EMBL" id="JACHLR010000007">
    <property type="protein sequence ID" value="MBB4858681.1"/>
    <property type="molecule type" value="Genomic_DNA"/>
</dbReference>
<sequence length="296" mass="31621">MTLNGFRYLLALDRERHFARAAQACGVSQPSLSAGLATLEQQLGRRLVARDRRFLGLTAEGRAVLPWARQVVAAMDGLMQAAETASGPLRGDLRLGVIPAAQPIIGAIAAELHQRHPEVRLACSSLTSREIGRGLEEYALDAGISYLEHEPLGDVISVPLYREGTMFVAAEPMVASFGKAATLDEALAVPLCLLHQGMQNRRILDANLAASGRSVRPAASADSYVALLAMVSTGTFATLMPDSYVPLLPSWARIIPLAEPLPESAVGLIVPERRQLSLLAATAISIAEHIHGQARD</sequence>
<protein>
    <submittedName>
        <fullName evidence="6">DNA-binding transcriptional LysR family regulator</fullName>
    </submittedName>
</protein>
<dbReference type="Pfam" id="PF00126">
    <property type="entry name" value="HTH_1"/>
    <property type="match status" value="1"/>
</dbReference>
<dbReference type="InterPro" id="IPR036388">
    <property type="entry name" value="WH-like_DNA-bd_sf"/>
</dbReference>
<evidence type="ECO:0000313" key="7">
    <source>
        <dbReference type="Proteomes" id="UP000555448"/>
    </source>
</evidence>
<dbReference type="InterPro" id="IPR050950">
    <property type="entry name" value="HTH-type_LysR_regulators"/>
</dbReference>
<dbReference type="FunFam" id="1.10.10.10:FF:000001">
    <property type="entry name" value="LysR family transcriptional regulator"/>
    <property type="match status" value="1"/>
</dbReference>
<dbReference type="SUPFAM" id="SSF53850">
    <property type="entry name" value="Periplasmic binding protein-like II"/>
    <property type="match status" value="1"/>
</dbReference>
<evidence type="ECO:0000256" key="1">
    <source>
        <dbReference type="ARBA" id="ARBA00009437"/>
    </source>
</evidence>
<dbReference type="InterPro" id="IPR036390">
    <property type="entry name" value="WH_DNA-bd_sf"/>
</dbReference>
<dbReference type="PANTHER" id="PTHR30419:SF31">
    <property type="entry name" value="BLR3139 PROTEIN"/>
    <property type="match status" value="1"/>
</dbReference>
<comment type="caution">
    <text evidence="6">The sequence shown here is derived from an EMBL/GenBank/DDBJ whole genome shotgun (WGS) entry which is preliminary data.</text>
</comment>
<dbReference type="Proteomes" id="UP000555448">
    <property type="component" value="Unassembled WGS sequence"/>
</dbReference>
<keyword evidence="2" id="KW-0805">Transcription regulation</keyword>
<dbReference type="Pfam" id="PF03466">
    <property type="entry name" value="LysR_substrate"/>
    <property type="match status" value="1"/>
</dbReference>
<dbReference type="PANTHER" id="PTHR30419">
    <property type="entry name" value="HTH-TYPE TRANSCRIPTIONAL REGULATOR YBHD"/>
    <property type="match status" value="1"/>
</dbReference>